<dbReference type="InterPro" id="IPR017937">
    <property type="entry name" value="Thioredoxin_CS"/>
</dbReference>
<keyword evidence="7" id="KW-1185">Reference proteome</keyword>
<feature type="signal peptide" evidence="4">
    <location>
        <begin position="1"/>
        <end position="21"/>
    </location>
</feature>
<dbReference type="eggNOG" id="COG0526">
    <property type="taxonomic scope" value="Bacteria"/>
</dbReference>
<keyword evidence="4" id="KW-0732">Signal</keyword>
<gene>
    <name evidence="6" type="ORF">METUNv1_03592</name>
</gene>
<dbReference type="SUPFAM" id="SSF52833">
    <property type="entry name" value="Thioredoxin-like"/>
    <property type="match status" value="1"/>
</dbReference>
<dbReference type="PROSITE" id="PS51352">
    <property type="entry name" value="THIOREDOXIN_2"/>
    <property type="match status" value="1"/>
</dbReference>
<evidence type="ECO:0000259" key="5">
    <source>
        <dbReference type="PROSITE" id="PS51352"/>
    </source>
</evidence>
<feature type="chain" id="PRO_5003327236" evidence="4">
    <location>
        <begin position="22"/>
        <end position="159"/>
    </location>
</feature>
<dbReference type="PROSITE" id="PS00194">
    <property type="entry name" value="THIOREDOXIN_1"/>
    <property type="match status" value="1"/>
</dbReference>
<dbReference type="STRING" id="1000565.METUNv1_03592"/>
<dbReference type="EMBL" id="AFHG01000058">
    <property type="protein sequence ID" value="EGK70204.1"/>
    <property type="molecule type" value="Genomic_DNA"/>
</dbReference>
<comment type="subcellular location">
    <subcellularLocation>
        <location evidence="1">Cell envelope</location>
    </subcellularLocation>
</comment>
<dbReference type="InterPro" id="IPR036249">
    <property type="entry name" value="Thioredoxin-like_sf"/>
</dbReference>
<dbReference type="CDD" id="cd02966">
    <property type="entry name" value="TlpA_like_family"/>
    <property type="match status" value="1"/>
</dbReference>
<protein>
    <submittedName>
        <fullName evidence="6">Alkyl hydroperoxide reductase/ Thiol specific antioxidant/ Mal allergen</fullName>
    </submittedName>
</protein>
<evidence type="ECO:0000256" key="3">
    <source>
        <dbReference type="ARBA" id="ARBA00023284"/>
    </source>
</evidence>
<dbReference type="InterPro" id="IPR050553">
    <property type="entry name" value="Thioredoxin_ResA/DsbE_sf"/>
</dbReference>
<dbReference type="InterPro" id="IPR013740">
    <property type="entry name" value="Redoxin"/>
</dbReference>
<evidence type="ECO:0000256" key="1">
    <source>
        <dbReference type="ARBA" id="ARBA00004196"/>
    </source>
</evidence>
<accession>F5RH00</accession>
<sequence>MFLLRSLFAALVLMSVPPTMADELRVQAPQALPAGSAAGLAPLLAPYAGKPLLINFWASWCEPCREEIPALAALHARGIRVLTVAVADREADAQRFLGGAGPGLPLAHDRDQKLSRALGVTLLPYSLVLDARHRVVARVEGAQDWTDASVIATLNRLMQ</sequence>
<dbReference type="Proteomes" id="UP000005019">
    <property type="component" value="Unassembled WGS sequence"/>
</dbReference>
<keyword evidence="3" id="KW-0676">Redox-active center</keyword>
<dbReference type="RefSeq" id="WP_008064099.1">
    <property type="nucleotide sequence ID" value="NZ_AFHG01000058.1"/>
</dbReference>
<dbReference type="GO" id="GO:0030313">
    <property type="term" value="C:cell envelope"/>
    <property type="evidence" value="ECO:0007669"/>
    <property type="project" value="UniProtKB-SubCell"/>
</dbReference>
<comment type="caution">
    <text evidence="6">The sequence shown here is derived from an EMBL/GenBank/DDBJ whole genome shotgun (WGS) entry which is preliminary data.</text>
</comment>
<reference evidence="6 7" key="1">
    <citation type="journal article" date="2011" name="J. Bacteriol.">
        <title>Genome sequence of Methyloversatilis universalis FAM5T, a methylotrophic representative of the order Rhodocyclales.</title>
        <authorList>
            <person name="Kittichotirat W."/>
            <person name="Good N.M."/>
            <person name="Hall R."/>
            <person name="Bringel F."/>
            <person name="Lajus A."/>
            <person name="Medigue C."/>
            <person name="Smalley N.E."/>
            <person name="Beck D."/>
            <person name="Bumgarner R."/>
            <person name="Vuilleumier S."/>
            <person name="Kalyuzhnaya M.G."/>
        </authorList>
    </citation>
    <scope>NUCLEOTIDE SEQUENCE [LARGE SCALE GENOMIC DNA]</scope>
    <source>
        <strain evidence="7">ATCC BAA-1314 / JCM 13912 / FAM5</strain>
    </source>
</reference>
<keyword evidence="2" id="KW-0201">Cytochrome c-type biogenesis</keyword>
<dbReference type="GO" id="GO:0015036">
    <property type="term" value="F:disulfide oxidoreductase activity"/>
    <property type="evidence" value="ECO:0007669"/>
    <property type="project" value="UniProtKB-ARBA"/>
</dbReference>
<dbReference type="PANTHER" id="PTHR42852:SF13">
    <property type="entry name" value="PROTEIN DIPZ"/>
    <property type="match status" value="1"/>
</dbReference>
<dbReference type="OrthoDB" id="9811352at2"/>
<dbReference type="Gene3D" id="3.40.30.10">
    <property type="entry name" value="Glutaredoxin"/>
    <property type="match status" value="1"/>
</dbReference>
<dbReference type="InterPro" id="IPR013766">
    <property type="entry name" value="Thioredoxin_domain"/>
</dbReference>
<evidence type="ECO:0000313" key="6">
    <source>
        <dbReference type="EMBL" id="EGK70204.1"/>
    </source>
</evidence>
<dbReference type="PANTHER" id="PTHR42852">
    <property type="entry name" value="THIOL:DISULFIDE INTERCHANGE PROTEIN DSBE"/>
    <property type="match status" value="1"/>
</dbReference>
<dbReference type="AlphaFoldDB" id="F5RH00"/>
<dbReference type="Pfam" id="PF08534">
    <property type="entry name" value="Redoxin"/>
    <property type="match status" value="1"/>
</dbReference>
<evidence type="ECO:0000256" key="2">
    <source>
        <dbReference type="ARBA" id="ARBA00022748"/>
    </source>
</evidence>
<evidence type="ECO:0000256" key="4">
    <source>
        <dbReference type="SAM" id="SignalP"/>
    </source>
</evidence>
<dbReference type="GO" id="GO:0017004">
    <property type="term" value="P:cytochrome complex assembly"/>
    <property type="evidence" value="ECO:0007669"/>
    <property type="project" value="UniProtKB-KW"/>
</dbReference>
<organism evidence="6 7">
    <name type="scientific">Methyloversatilis universalis (strain ATCC BAA-1314 / DSM 25237 / JCM 13912 / CCUG 52030 / FAM5)</name>
    <dbReference type="NCBI Taxonomy" id="1000565"/>
    <lineage>
        <taxon>Bacteria</taxon>
        <taxon>Pseudomonadati</taxon>
        <taxon>Pseudomonadota</taxon>
        <taxon>Betaproteobacteria</taxon>
        <taxon>Nitrosomonadales</taxon>
        <taxon>Sterolibacteriaceae</taxon>
        <taxon>Methyloversatilis</taxon>
    </lineage>
</organism>
<feature type="domain" description="Thioredoxin" evidence="5">
    <location>
        <begin position="26"/>
        <end position="159"/>
    </location>
</feature>
<evidence type="ECO:0000313" key="7">
    <source>
        <dbReference type="Proteomes" id="UP000005019"/>
    </source>
</evidence>
<name>F5RH00_METUF</name>
<proteinExistence type="predicted"/>